<comment type="caution">
    <text evidence="2">The sequence shown here is derived from an EMBL/GenBank/DDBJ whole genome shotgun (WGS) entry which is preliminary data.</text>
</comment>
<accession>A0A4Z2JFN7</accession>
<protein>
    <submittedName>
        <fullName evidence="2">Uncharacterized protein</fullName>
    </submittedName>
</protein>
<reference evidence="2 3" key="1">
    <citation type="submission" date="2019-03" db="EMBL/GenBank/DDBJ databases">
        <title>First draft genome of Liparis tanakae, snailfish: a comprehensive survey of snailfish specific genes.</title>
        <authorList>
            <person name="Kim W."/>
            <person name="Song I."/>
            <person name="Jeong J.-H."/>
            <person name="Kim D."/>
            <person name="Kim S."/>
            <person name="Ryu S."/>
            <person name="Song J.Y."/>
            <person name="Lee S.K."/>
        </authorList>
    </citation>
    <scope>NUCLEOTIDE SEQUENCE [LARGE SCALE GENOMIC DNA]</scope>
    <source>
        <tissue evidence="2">Muscle</tissue>
    </source>
</reference>
<dbReference type="EMBL" id="SRLO01000002">
    <property type="protein sequence ID" value="TNN89069.1"/>
    <property type="molecule type" value="Genomic_DNA"/>
</dbReference>
<evidence type="ECO:0000256" key="1">
    <source>
        <dbReference type="SAM" id="MobiDB-lite"/>
    </source>
</evidence>
<feature type="region of interest" description="Disordered" evidence="1">
    <location>
        <begin position="101"/>
        <end position="122"/>
    </location>
</feature>
<dbReference type="Proteomes" id="UP000314294">
    <property type="component" value="Unassembled WGS sequence"/>
</dbReference>
<feature type="region of interest" description="Disordered" evidence="1">
    <location>
        <begin position="34"/>
        <end position="82"/>
    </location>
</feature>
<name>A0A4Z2JFN7_9TELE</name>
<gene>
    <name evidence="2" type="ORF">EYF80_000357</name>
</gene>
<keyword evidence="3" id="KW-1185">Reference proteome</keyword>
<organism evidence="2 3">
    <name type="scientific">Liparis tanakae</name>
    <name type="common">Tanaka's snailfish</name>
    <dbReference type="NCBI Taxonomy" id="230148"/>
    <lineage>
        <taxon>Eukaryota</taxon>
        <taxon>Metazoa</taxon>
        <taxon>Chordata</taxon>
        <taxon>Craniata</taxon>
        <taxon>Vertebrata</taxon>
        <taxon>Euteleostomi</taxon>
        <taxon>Actinopterygii</taxon>
        <taxon>Neopterygii</taxon>
        <taxon>Teleostei</taxon>
        <taxon>Neoteleostei</taxon>
        <taxon>Acanthomorphata</taxon>
        <taxon>Eupercaria</taxon>
        <taxon>Perciformes</taxon>
        <taxon>Cottioidei</taxon>
        <taxon>Cottales</taxon>
        <taxon>Liparidae</taxon>
        <taxon>Liparis</taxon>
    </lineage>
</organism>
<dbReference type="AlphaFoldDB" id="A0A4Z2JFN7"/>
<evidence type="ECO:0000313" key="2">
    <source>
        <dbReference type="EMBL" id="TNN89069.1"/>
    </source>
</evidence>
<sequence>MACRFPAGVWQTSGIPVPGNALRQCCCSASPPCPAPTPGAHNPRRIPHDGHSPQGPFGNGWETPGKPPKGWKGNKPHLTGAINQGEVKGFRLEAVVLYIRGPSDPHQSGVRAAGSRSNTPGF</sequence>
<proteinExistence type="predicted"/>
<evidence type="ECO:0000313" key="3">
    <source>
        <dbReference type="Proteomes" id="UP000314294"/>
    </source>
</evidence>